<evidence type="ECO:0000313" key="1">
    <source>
        <dbReference type="EMBL" id="KAH9739394.1"/>
    </source>
</evidence>
<keyword evidence="2" id="KW-1185">Reference proteome</keyword>
<organism evidence="1 2">
    <name type="scientific">Citrus sinensis</name>
    <name type="common">Sweet orange</name>
    <name type="synonym">Citrus aurantium var. sinensis</name>
    <dbReference type="NCBI Taxonomy" id="2711"/>
    <lineage>
        <taxon>Eukaryota</taxon>
        <taxon>Viridiplantae</taxon>
        <taxon>Streptophyta</taxon>
        <taxon>Embryophyta</taxon>
        <taxon>Tracheophyta</taxon>
        <taxon>Spermatophyta</taxon>
        <taxon>Magnoliopsida</taxon>
        <taxon>eudicotyledons</taxon>
        <taxon>Gunneridae</taxon>
        <taxon>Pentapetalae</taxon>
        <taxon>rosids</taxon>
        <taxon>malvids</taxon>
        <taxon>Sapindales</taxon>
        <taxon>Rutaceae</taxon>
        <taxon>Aurantioideae</taxon>
        <taxon>Citrus</taxon>
    </lineage>
</organism>
<evidence type="ECO:0000313" key="2">
    <source>
        <dbReference type="Proteomes" id="UP000829398"/>
    </source>
</evidence>
<gene>
    <name evidence="1" type="ORF">KPL71_019118</name>
</gene>
<protein>
    <submittedName>
        <fullName evidence="1">Protein SWEETIE</fullName>
    </submittedName>
</protein>
<comment type="caution">
    <text evidence="1">The sequence shown here is derived from an EMBL/GenBank/DDBJ whole genome shotgun (WGS) entry which is preliminary data.</text>
</comment>
<proteinExistence type="predicted"/>
<sequence length="2338" mass="257680">MPRSYVREDVPLSRFGVLVAQLESIVASASQQSPDPLLCFDLLSDLISAIDEEPKESILLWQRKCEDALYSLLILGARRPVRHLASVAMGRIISKGDNISVYSRVSSLQGFLSDGKKSEPQKVAGAAQCLGELYRQFGRRITSGLLETTIIATKLMKFNEEFVRQEALLLLQNALEGSGGSAAASAYSEAFRLIMRFAIVDKSFVVRIAGARCLKAFAHIGGPCLGVGELDNSATHCVKAIEDPIASVRDAFAEALGSLLALGMNPQAQVQPKGKGPFPPAKKLEGGLQRHLALPFTRANGAKSKNMRFSLTLSWVYFLQAIRLKYFHPDSELQDYALQVMDMLRADIFVDSHALACVLYILRIGVTDQMTEPTQRSFLVFLGKQLQAVDASPFMKIAALRTLSYTLKTLGEVPSEFKEVLDSTVVAAVSHSSQLVRIEAALTLRALAEVDPTCVSGLITYGVTTLNALRENVSFEKGSSLMVELDSLHGQATVVAALIFISPKLPLGYPARLPKLVLEVSKKMLTESSRNTLAATVEKEAGWLLLSSLLASMPKEELEDQVFDILSLWATLFSGNAEHIIKQNGDLTSKICVLSTAVDALTAFVRCFLSPDAANSGILLQPVMVYLSRALSYISTIAAKELPNIKPAMDIFIIRTLIAYQSLPDPVSYKSDHPQLIKLCTTPYRDWFEDELCAFQGGKDGLMPCVWENEVSSFPQVRNCYRLIFCLLLFTVLSFPDVVEVALTMISQHSSGMLSLLGIIEQCLKAGKKQSWHAASVTNICVGLLAGLKALLNLRPQTLGSEVLNSIQAIFLSILAEGDICASQRRACCEGLGLLARLGNDLSTARMTRLLLGDLTVVTDANYAGSIALAIGCIHRSAGGMALSSLVPATVSSISLLAKTSIPGLQMWSLHGLLLTIEAAGFSFVSHVQATLGLAMEILLSEENGWVDLQQGVGRLINAIVAVLGPELAPGSIFFSRCKSVVAEISSWQETATLLESVRFTQQLVLFAPQAVSVHSHVQTLLSTLSSRQDSVIEEQIEGNLFHMLDEETDSEYVKSYTLCLAYFSSFYEFYCREWLSSGLNLDYSDIFPRFQQQMRCQVLYRLEHTSSFQQQMRAQNSTALGFPPRGNPKYFKGQSPLSHPTEETKSSSLFPEILTPEIELFFKFSLNPGTAQKKSTTLTRIGNLVRTTIMRLLYASCPSCPSHWMSICRNMVVSMSSRGNAEFNNSESDPTNDPDGEAIGDDGENMVSSSKDMPSQDYAFEASRVKPNRDKHLRYRTRVFAAECLSHLPTAVGSDAAHFDLSLARKKRANAQGSCDWLVLHVQELISLAYQISTIQFENMRPIGVGLLSTIIDKFEMTSDPDLPGHLLLEQYQAQLVSAVRTALDSSSGPILLEAGLQLATKIMTSGIISGDQAAVKRIFSLISRPLNDFKDLYYPSFAEWVSCKIKIRLLAAHASLKCYTYAFLRRHHDRVPDEFLALLPLFSKSSSVLGKYWIQVLKDYSYIFLGLNLKRKWNPFLDGIQLPLVSSKLQSCFEEAWPVILQAVALDAMPVKLDEKGLSKITVENMSKSSLISGYSMVELECEDYRFLWGFALIVVFQGQHLVPNKQRIGLGSAKAKFGGDSPTEEMNPLGLKLYEIVLPVFQFLSTESFFTAGFLTMNICQELLQVFLYSICLDNSWNSLAISVLSQIVQNCPEDFLKSENFSYLGMELCLAYLFKNFQSTNLVSPDQSNQGDLISPLFVTAKTLIVHFERKKQFMSVALAFLLIGYRCIRQASTELCLSKAIEFIKCAVPLLKNVVEVGKLVPDGSFFADALTLGDDGIIHLRTIFGSCLNVIADFMKNCIEGLHLLENKRSDLGRLLQLKLAFTLEQNVSLAKLANETGCPWDNKDCIPIGFAVFKCCAESIRTVLTDSNLQVQAIGLQVLKSLVQRCTSKENNSLLLFIGGVLVRDIFTIMQKMLKKPIVKESVTIAGECLRILMLLQTVSKTEECQRGFMNLLLKAIVMVFSASEDVRSQEANDIRNTAVRLVSHLAQIPSSAVHLKDVLLSLPPTHRQQLQVVLRASVTQDHNPLQMKPVAPSLEIKLPAPAGGKIERDSLPSATQIEQSEVSREREILATAASVHSDEDKIGERDDEDEDDDWDAFQSFPASTGAAETDSKVGIMADRPDLVEDSSASESRTRKVNFQESDPSQPLDIVNESNEAEDPETGEQNLVSDSADDGYDMEVVHDFKTDTGIAKPSDDDHDQEIEDENVSSQEIEDEAVASLAKEEIAHSIQLTEDAEGSVKDRSAEDHEQRKESLADKIDEPLSTDLQQVEGQEGSSEVNTVKEHEVKNGEC</sequence>
<reference evidence="2" key="1">
    <citation type="journal article" date="2023" name="Hortic. Res.">
        <title>A chromosome-level phased genome enabling allele-level studies in sweet orange: a case study on citrus Huanglongbing tolerance.</title>
        <authorList>
            <person name="Wu B."/>
            <person name="Yu Q."/>
            <person name="Deng Z."/>
            <person name="Duan Y."/>
            <person name="Luo F."/>
            <person name="Gmitter F. Jr."/>
        </authorList>
    </citation>
    <scope>NUCLEOTIDE SEQUENCE [LARGE SCALE GENOMIC DNA]</scope>
    <source>
        <strain evidence="2">cv. Valencia</strain>
    </source>
</reference>
<dbReference type="EMBL" id="CM039175">
    <property type="protein sequence ID" value="KAH9739394.1"/>
    <property type="molecule type" value="Genomic_DNA"/>
</dbReference>
<accession>A0ACB8K3C3</accession>
<dbReference type="Proteomes" id="UP000829398">
    <property type="component" value="Chromosome 6"/>
</dbReference>
<name>A0ACB8K3C3_CITSI</name>